<dbReference type="InterPro" id="IPR001307">
    <property type="entry name" value="Thiosulphate_STrfase_CS"/>
</dbReference>
<evidence type="ECO:0000313" key="2">
    <source>
        <dbReference type="EMBL" id="SIR24037.1"/>
    </source>
</evidence>
<dbReference type="PROSITE" id="PS00380">
    <property type="entry name" value="RHODANESE_1"/>
    <property type="match status" value="1"/>
</dbReference>
<evidence type="ECO:0000259" key="1">
    <source>
        <dbReference type="PROSITE" id="PS50206"/>
    </source>
</evidence>
<dbReference type="SMART" id="SM00450">
    <property type="entry name" value="RHOD"/>
    <property type="match status" value="1"/>
</dbReference>
<organism evidence="2 3">
    <name type="scientific">Pontibacter lucknowensis</name>
    <dbReference type="NCBI Taxonomy" id="1077936"/>
    <lineage>
        <taxon>Bacteria</taxon>
        <taxon>Pseudomonadati</taxon>
        <taxon>Bacteroidota</taxon>
        <taxon>Cytophagia</taxon>
        <taxon>Cytophagales</taxon>
        <taxon>Hymenobacteraceae</taxon>
        <taxon>Pontibacter</taxon>
    </lineage>
</organism>
<dbReference type="InterPro" id="IPR001763">
    <property type="entry name" value="Rhodanese-like_dom"/>
</dbReference>
<sequence>MAARPGPVPVAAALPPDLLMRYTWHHRLYLVLSLCLLLSACNQPSDAAYNLMLRQLYSNSVDTISAGQVQQQLRQGIAPLLLDTRSESEYQVSHLPGARHVGYEDFDLSDLEDVPPNTPLVLYCSVGYRSEKVGEQLQAAGYTQVRNLHGGLFGWVNQGLPVYDGQEQTTKVHGYTRAWGVWLRKGEKVYD</sequence>
<name>A0A1N6ZB66_9BACT</name>
<dbReference type="PROSITE" id="PS50206">
    <property type="entry name" value="RHODANESE_3"/>
    <property type="match status" value="1"/>
</dbReference>
<reference evidence="3" key="1">
    <citation type="submission" date="2017-01" db="EMBL/GenBank/DDBJ databases">
        <authorList>
            <person name="Varghese N."/>
            <person name="Submissions S."/>
        </authorList>
    </citation>
    <scope>NUCLEOTIDE SEQUENCE [LARGE SCALE GENOMIC DNA]</scope>
    <source>
        <strain evidence="3">DM9</strain>
    </source>
</reference>
<keyword evidence="2" id="KW-0808">Transferase</keyword>
<accession>A0A1N6ZB66</accession>
<dbReference type="STRING" id="1077936.SAMN05421545_2874"/>
<dbReference type="PANTHER" id="PTHR43031">
    <property type="entry name" value="FAD-DEPENDENT OXIDOREDUCTASE"/>
    <property type="match status" value="1"/>
</dbReference>
<dbReference type="SUPFAM" id="SSF52821">
    <property type="entry name" value="Rhodanese/Cell cycle control phosphatase"/>
    <property type="match status" value="1"/>
</dbReference>
<dbReference type="GO" id="GO:0004792">
    <property type="term" value="F:thiosulfate-cyanide sulfurtransferase activity"/>
    <property type="evidence" value="ECO:0007669"/>
    <property type="project" value="InterPro"/>
</dbReference>
<dbReference type="RefSeq" id="WP_234986389.1">
    <property type="nucleotide sequence ID" value="NZ_FTNM01000004.1"/>
</dbReference>
<dbReference type="InterPro" id="IPR036873">
    <property type="entry name" value="Rhodanese-like_dom_sf"/>
</dbReference>
<protein>
    <submittedName>
        <fullName evidence="2">Rhodanese-related sulfurtransferase</fullName>
    </submittedName>
</protein>
<proteinExistence type="predicted"/>
<dbReference type="Proteomes" id="UP000185924">
    <property type="component" value="Unassembled WGS sequence"/>
</dbReference>
<dbReference type="InterPro" id="IPR050229">
    <property type="entry name" value="GlpE_sulfurtransferase"/>
</dbReference>
<gene>
    <name evidence="2" type="ORF">SAMN05421545_2874</name>
</gene>
<dbReference type="EMBL" id="FTNM01000004">
    <property type="protein sequence ID" value="SIR24037.1"/>
    <property type="molecule type" value="Genomic_DNA"/>
</dbReference>
<dbReference type="CDD" id="cd00158">
    <property type="entry name" value="RHOD"/>
    <property type="match status" value="1"/>
</dbReference>
<evidence type="ECO:0000313" key="3">
    <source>
        <dbReference type="Proteomes" id="UP000185924"/>
    </source>
</evidence>
<keyword evidence="3" id="KW-1185">Reference proteome</keyword>
<dbReference type="PANTHER" id="PTHR43031:SF1">
    <property type="entry name" value="PYRIDINE NUCLEOTIDE-DISULPHIDE OXIDOREDUCTASE"/>
    <property type="match status" value="1"/>
</dbReference>
<dbReference type="Pfam" id="PF00581">
    <property type="entry name" value="Rhodanese"/>
    <property type="match status" value="1"/>
</dbReference>
<dbReference type="AlphaFoldDB" id="A0A1N6ZB66"/>
<dbReference type="NCBIfam" id="NF045521">
    <property type="entry name" value="rhoda_near_glyco"/>
    <property type="match status" value="1"/>
</dbReference>
<feature type="domain" description="Rhodanese" evidence="1">
    <location>
        <begin position="75"/>
        <end position="164"/>
    </location>
</feature>
<dbReference type="Gene3D" id="3.40.250.10">
    <property type="entry name" value="Rhodanese-like domain"/>
    <property type="match status" value="1"/>
</dbReference>